<gene>
    <name evidence="5" type="ORF">BGTH12_LOCUS5973</name>
</gene>
<dbReference type="AlphaFoldDB" id="A0A9W4DB51"/>
<feature type="compositionally biased region" description="Polar residues" evidence="3">
    <location>
        <begin position="392"/>
        <end position="401"/>
    </location>
</feature>
<dbReference type="CDD" id="cd07323">
    <property type="entry name" value="LAM"/>
    <property type="match status" value="1"/>
</dbReference>
<feature type="region of interest" description="Disordered" evidence="3">
    <location>
        <begin position="1"/>
        <end position="58"/>
    </location>
</feature>
<feature type="compositionally biased region" description="Basic and acidic residues" evidence="3">
    <location>
        <begin position="311"/>
        <end position="331"/>
    </location>
</feature>
<sequence length="1110" mass="123716">MNSSTGKPLAENNQAQPVFSYAQAAKGRTSTITNGSVQLHPSNASTASSGTRDANSPITTAIQSYKKEEVNINGSYEACNSLEPSADEPSVLNSARIDHSITTLNSPSNVEGNTQLSCKNEGKDEEESLAGSSSDPARELISTGNMIKKQKSVEIDVEVEKDGVKSDVLVPAPIPAVNFWQQRKEKLAKVQTTSNVHSLKLPVECPGSTEGGLNMASKVLEPKKRNKQTGAETIDRLPITNYNGGPRETFAPNRIAKKGAEGPKLKEDQLSKKSGSRGNRSVEREEKSLSAYAPPPVEDPTSWPTPENVLEEDKRKVQEKQDKEDKDEAASHKPRPKEKWVPVPYIPTVTFNTPMPSRGGRGRGGSRAGRNESGPRSNHTQNLISPGEKLNHTTPEGSSLSIEVEKRDTKEITRATSLPPVKRHQNEVSFRKAYPHSTEKMRSGNPRSEPYNLHEPTSINESNNLEVNPDQCRSHELSRGETSNGIKHDYTNIQYKNISSERRNELASRNIDHKDGNLQKELNLPSRERSEARSDRGRGSYRGRGGHSNYLNGQSHSQSNFQSSLVSQQQNGYTMRQATSPYSPPLTTPFNAQFTTPSRGGRGGLRSQSIPNGGPYVRFAQNGASVPHQLTTIQTSAPMYDYVPMQAMSATTYQPYIDHYSVHAMVIMQLEYYFSIDNLCKDVFLRKHMDSQGFVFLSFIAGFKRIQALTQDFEVLRFACQESEIVELIHGDDGVDRLRRKEGWEKWVLSMEERDESTRNPGPSYWKRLPHSQKSQFMGQMILPSPHSTTPLVPYATNEANFRSHGKGGPISSPLSAGDAYQPETPLSAAVPAFSPGLTFSSADTELLDAETTFNDEEVANLTLVFAHPRRDEEPNFTQTYKSTSRNFSNGSIDLVSLTDETCNNSCHDRSLLNGSNICEILPEGNSCPDTQHLPLSPPRSDISNGPPVMWVKGQRQQVPVSEHNSQELYVTFRARALKNRDLSAHTSTITHPDMKLLYEFWSHFLCRNFNSQMYSEFRCFALQDAQIGLNNGLNSLISYYDEILNSKKKVIPEVFARHFVDLVKLESTEDRPAFERLRAALCNDSLDIESRRNIDNLVDAKLRQDLERV</sequence>
<feature type="compositionally biased region" description="Basic and acidic residues" evidence="3">
    <location>
        <begin position="499"/>
        <end position="518"/>
    </location>
</feature>
<feature type="compositionally biased region" description="Basic and acidic residues" evidence="3">
    <location>
        <begin position="526"/>
        <end position="538"/>
    </location>
</feature>
<dbReference type="Proteomes" id="UP000683417">
    <property type="component" value="Unassembled WGS sequence"/>
</dbReference>
<dbReference type="InterPro" id="IPR045180">
    <property type="entry name" value="La_dom_prot"/>
</dbReference>
<dbReference type="PANTHER" id="PTHR22792:SF132">
    <property type="entry name" value="LA-RELATED PROTEIN 1"/>
    <property type="match status" value="1"/>
</dbReference>
<proteinExistence type="predicted"/>
<evidence type="ECO:0000256" key="2">
    <source>
        <dbReference type="PROSITE-ProRule" id="PRU00332"/>
    </source>
</evidence>
<dbReference type="PANTHER" id="PTHR22792">
    <property type="entry name" value="LUPUS LA PROTEIN-RELATED"/>
    <property type="match status" value="1"/>
</dbReference>
<feature type="compositionally biased region" description="Basic and acidic residues" evidence="3">
    <location>
        <begin position="258"/>
        <end position="271"/>
    </location>
</feature>
<protein>
    <submittedName>
        <fullName evidence="5">BgTH12-00123</fullName>
    </submittedName>
</protein>
<feature type="compositionally biased region" description="Polar residues" evidence="3">
    <location>
        <begin position="1"/>
        <end position="17"/>
    </location>
</feature>
<feature type="region of interest" description="Disordered" evidence="3">
    <location>
        <begin position="102"/>
        <end position="142"/>
    </location>
</feature>
<evidence type="ECO:0000256" key="1">
    <source>
        <dbReference type="ARBA" id="ARBA00022884"/>
    </source>
</evidence>
<dbReference type="GO" id="GO:0005829">
    <property type="term" value="C:cytosol"/>
    <property type="evidence" value="ECO:0007669"/>
    <property type="project" value="TreeGrafter"/>
</dbReference>
<dbReference type="EMBL" id="CAJHIT010000009">
    <property type="protein sequence ID" value="CAD6504615.1"/>
    <property type="molecule type" value="Genomic_DNA"/>
</dbReference>
<comment type="caution">
    <text evidence="5">The sequence shown here is derived from an EMBL/GenBank/DDBJ whole genome shotgun (WGS) entry which is preliminary data.</text>
</comment>
<evidence type="ECO:0000259" key="4">
    <source>
        <dbReference type="PROSITE" id="PS50961"/>
    </source>
</evidence>
<dbReference type="GO" id="GO:0048255">
    <property type="term" value="P:mRNA stabilization"/>
    <property type="evidence" value="ECO:0007669"/>
    <property type="project" value="InterPro"/>
</dbReference>
<keyword evidence="1 2" id="KW-0694">RNA-binding</keyword>
<feature type="compositionally biased region" description="Polar residues" evidence="3">
    <location>
        <begin position="28"/>
        <end position="58"/>
    </location>
</feature>
<organism evidence="5 6">
    <name type="scientific">Blumeria graminis f. sp. triticale</name>
    <dbReference type="NCBI Taxonomy" id="1689686"/>
    <lineage>
        <taxon>Eukaryota</taxon>
        <taxon>Fungi</taxon>
        <taxon>Dikarya</taxon>
        <taxon>Ascomycota</taxon>
        <taxon>Pezizomycotina</taxon>
        <taxon>Leotiomycetes</taxon>
        <taxon>Erysiphales</taxon>
        <taxon>Erysiphaceae</taxon>
        <taxon>Blumeria</taxon>
    </lineage>
</organism>
<accession>A0A9W4DB51</accession>
<feature type="compositionally biased region" description="Polar residues" evidence="3">
    <location>
        <begin position="588"/>
        <end position="597"/>
    </location>
</feature>
<evidence type="ECO:0000313" key="5">
    <source>
        <dbReference type="EMBL" id="CAD6504615.1"/>
    </source>
</evidence>
<feature type="compositionally biased region" description="Polar residues" evidence="3">
    <location>
        <begin position="480"/>
        <end position="498"/>
    </location>
</feature>
<dbReference type="PROSITE" id="PS50961">
    <property type="entry name" value="HTH_LA"/>
    <property type="match status" value="1"/>
</dbReference>
<dbReference type="InterPro" id="IPR006607">
    <property type="entry name" value="DM15"/>
</dbReference>
<feature type="compositionally biased region" description="Polar residues" evidence="3">
    <location>
        <begin position="102"/>
        <end position="118"/>
    </location>
</feature>
<evidence type="ECO:0000256" key="3">
    <source>
        <dbReference type="SAM" id="MobiDB-lite"/>
    </source>
</evidence>
<name>A0A9W4DB51_BLUGR</name>
<dbReference type="Pfam" id="PF05383">
    <property type="entry name" value="La"/>
    <property type="match status" value="1"/>
</dbReference>
<feature type="region of interest" description="Disordered" evidence="3">
    <location>
        <begin position="214"/>
        <end position="406"/>
    </location>
</feature>
<dbReference type="Pfam" id="PF21071">
    <property type="entry name" value="LARP1_HEAT"/>
    <property type="match status" value="1"/>
</dbReference>
<reference evidence="5" key="1">
    <citation type="submission" date="2020-10" db="EMBL/GenBank/DDBJ databases">
        <authorList>
            <person name="Muller C M."/>
        </authorList>
    </citation>
    <scope>NUCLEOTIDE SEQUENCE</scope>
    <source>
        <strain evidence="5">THUN-12</strain>
    </source>
</reference>
<feature type="compositionally biased region" description="Polar residues" evidence="3">
    <location>
        <begin position="375"/>
        <end position="384"/>
    </location>
</feature>
<feature type="compositionally biased region" description="Polar residues" evidence="3">
    <location>
        <begin position="455"/>
        <end position="466"/>
    </location>
</feature>
<dbReference type="SMART" id="SM00715">
    <property type="entry name" value="LA"/>
    <property type="match status" value="1"/>
</dbReference>
<evidence type="ECO:0000313" key="6">
    <source>
        <dbReference type="Proteomes" id="UP000683417"/>
    </source>
</evidence>
<dbReference type="GO" id="GO:0045727">
    <property type="term" value="P:positive regulation of translation"/>
    <property type="evidence" value="ECO:0007669"/>
    <property type="project" value="TreeGrafter"/>
</dbReference>
<feature type="region of interest" description="Disordered" evidence="3">
    <location>
        <begin position="424"/>
        <end position="612"/>
    </location>
</feature>
<dbReference type="GO" id="GO:0010494">
    <property type="term" value="C:cytoplasmic stress granule"/>
    <property type="evidence" value="ECO:0007669"/>
    <property type="project" value="TreeGrafter"/>
</dbReference>
<dbReference type="GO" id="GO:0000339">
    <property type="term" value="F:RNA cap binding"/>
    <property type="evidence" value="ECO:0007669"/>
    <property type="project" value="InterPro"/>
</dbReference>
<feature type="domain" description="HTH La-type RNA-binding" evidence="4">
    <location>
        <begin position="656"/>
        <end position="745"/>
    </location>
</feature>
<dbReference type="SMART" id="SM00684">
    <property type="entry name" value="DM15"/>
    <property type="match status" value="2"/>
</dbReference>
<feature type="compositionally biased region" description="Polar residues" evidence="3">
    <location>
        <begin position="549"/>
        <end position="581"/>
    </location>
</feature>
<dbReference type="InterPro" id="IPR006630">
    <property type="entry name" value="La_HTH"/>
</dbReference>